<reference evidence="2" key="1">
    <citation type="journal article" date="2017" name="Nature">
        <title>The sunflower genome provides insights into oil metabolism, flowering and Asterid evolution.</title>
        <authorList>
            <person name="Badouin H."/>
            <person name="Gouzy J."/>
            <person name="Grassa C.J."/>
            <person name="Murat F."/>
            <person name="Staton S.E."/>
            <person name="Cottret L."/>
            <person name="Lelandais-Briere C."/>
            <person name="Owens G.L."/>
            <person name="Carrere S."/>
            <person name="Mayjonade B."/>
            <person name="Legrand L."/>
            <person name="Gill N."/>
            <person name="Kane N.C."/>
            <person name="Bowers J.E."/>
            <person name="Hubner S."/>
            <person name="Bellec A."/>
            <person name="Berard A."/>
            <person name="Berges H."/>
            <person name="Blanchet N."/>
            <person name="Boniface M.C."/>
            <person name="Brunel D."/>
            <person name="Catrice O."/>
            <person name="Chaidir N."/>
            <person name="Claudel C."/>
            <person name="Donnadieu C."/>
            <person name="Faraut T."/>
            <person name="Fievet G."/>
            <person name="Helmstetter N."/>
            <person name="King M."/>
            <person name="Knapp S.J."/>
            <person name="Lai Z."/>
            <person name="Le Paslier M.C."/>
            <person name="Lippi Y."/>
            <person name="Lorenzon L."/>
            <person name="Mandel J.R."/>
            <person name="Marage G."/>
            <person name="Marchand G."/>
            <person name="Marquand E."/>
            <person name="Bret-Mestries E."/>
            <person name="Morien E."/>
            <person name="Nambeesan S."/>
            <person name="Nguyen T."/>
            <person name="Pegot-Espagnet P."/>
            <person name="Pouilly N."/>
            <person name="Raftis F."/>
            <person name="Sallet E."/>
            <person name="Schiex T."/>
            <person name="Thomas J."/>
            <person name="Vandecasteele C."/>
            <person name="Vares D."/>
            <person name="Vear F."/>
            <person name="Vautrin S."/>
            <person name="Crespi M."/>
            <person name="Mangin B."/>
            <person name="Burke J.M."/>
            <person name="Salse J."/>
            <person name="Munos S."/>
            <person name="Vincourt P."/>
            <person name="Rieseberg L.H."/>
            <person name="Langlade N.B."/>
        </authorList>
    </citation>
    <scope>NUCLEOTIDE SEQUENCE</scope>
    <source>
        <tissue evidence="2">Leaves</tissue>
    </source>
</reference>
<dbReference type="Pfam" id="PF14223">
    <property type="entry name" value="Retrotran_gag_2"/>
    <property type="match status" value="1"/>
</dbReference>
<feature type="compositionally biased region" description="Polar residues" evidence="1">
    <location>
        <begin position="282"/>
        <end position="306"/>
    </location>
</feature>
<sequence>MVTNIRNFVPFTLEMESGQYNSWAELFKIHCRAFLVYDHIDASVQPPTLSETQTNSSDKEKDATPKPKVVSQDDIDLWYRLDAIVLQWIYSTISNDLLHTILKTNATALEAWTSLQDIFQDNKNERALFLEHKLVTTRLENYPNMSAYCQAVKMLADQLSNVGAPVTNQRIVLQLIGGLTSAYDGIAMIIQQIKPLPGFYEVRSRLCMEESRKANQAHYEAASSGSALHVHQPRPNGEYRTQSNRGRGRGRGGRGRGGNRGRNDGSTQSYGRGSGSKGGSHVPNTQAWPTSSYGPQASGPLQNSQWPYPPCPYPATPMRPQQGPYTGQGLLGPRPQNHQAYATSELSYAPTDVEQALHALSLNSSEPQGIFDTGATGHMTNNSGLPDADTYPPM</sequence>
<organism evidence="2 3">
    <name type="scientific">Helianthus annuus</name>
    <name type="common">Common sunflower</name>
    <dbReference type="NCBI Taxonomy" id="4232"/>
    <lineage>
        <taxon>Eukaryota</taxon>
        <taxon>Viridiplantae</taxon>
        <taxon>Streptophyta</taxon>
        <taxon>Embryophyta</taxon>
        <taxon>Tracheophyta</taxon>
        <taxon>Spermatophyta</taxon>
        <taxon>Magnoliopsida</taxon>
        <taxon>eudicotyledons</taxon>
        <taxon>Gunneridae</taxon>
        <taxon>Pentapetalae</taxon>
        <taxon>asterids</taxon>
        <taxon>campanulids</taxon>
        <taxon>Asterales</taxon>
        <taxon>Asteraceae</taxon>
        <taxon>Asteroideae</taxon>
        <taxon>Heliantheae alliance</taxon>
        <taxon>Heliantheae</taxon>
        <taxon>Helianthus</taxon>
    </lineage>
</organism>
<accession>A0A9K3H4L4</accession>
<dbReference type="PANTHER" id="PTHR47481:SF38">
    <property type="entry name" value="POU DOMAIN, CLASS 4, TRANSCRIPTION FACTOR 1-LIKE"/>
    <property type="match status" value="1"/>
</dbReference>
<comment type="caution">
    <text evidence="2">The sequence shown here is derived from an EMBL/GenBank/DDBJ whole genome shotgun (WGS) entry which is preliminary data.</text>
</comment>
<evidence type="ECO:0000313" key="3">
    <source>
        <dbReference type="Proteomes" id="UP000215914"/>
    </source>
</evidence>
<keyword evidence="2" id="KW-0808">Transferase</keyword>
<dbReference type="EMBL" id="MNCJ02000330">
    <property type="protein sequence ID" value="KAF5766211.1"/>
    <property type="molecule type" value="Genomic_DNA"/>
</dbReference>
<protein>
    <submittedName>
        <fullName evidence="2">RNA-directed DNA polymerase</fullName>
        <ecNumber evidence="2">2.7.7.49</ecNumber>
    </submittedName>
</protein>
<proteinExistence type="predicted"/>
<dbReference type="AlphaFoldDB" id="A0A9K3H4L4"/>
<gene>
    <name evidence="2" type="ORF">HanXRQr2_Chr15g0712671</name>
</gene>
<dbReference type="EC" id="2.7.7.49" evidence="2"/>
<feature type="region of interest" description="Disordered" evidence="1">
    <location>
        <begin position="217"/>
        <end position="327"/>
    </location>
</feature>
<dbReference type="PANTHER" id="PTHR47481">
    <property type="match status" value="1"/>
</dbReference>
<dbReference type="Gramene" id="mRNA:HanXRQr2_Chr15g0712671">
    <property type="protein sequence ID" value="mRNA:HanXRQr2_Chr15g0712671"/>
    <property type="gene ID" value="HanXRQr2_Chr15g0712671"/>
</dbReference>
<evidence type="ECO:0000256" key="1">
    <source>
        <dbReference type="SAM" id="MobiDB-lite"/>
    </source>
</evidence>
<keyword evidence="2" id="KW-0695">RNA-directed DNA polymerase</keyword>
<dbReference type="Proteomes" id="UP000215914">
    <property type="component" value="Unassembled WGS sequence"/>
</dbReference>
<name>A0A9K3H4L4_HELAN</name>
<reference evidence="2" key="2">
    <citation type="submission" date="2020-06" db="EMBL/GenBank/DDBJ databases">
        <title>Helianthus annuus Genome sequencing and assembly Release 2.</title>
        <authorList>
            <person name="Gouzy J."/>
            <person name="Langlade N."/>
            <person name="Munos S."/>
        </authorList>
    </citation>
    <scope>NUCLEOTIDE SEQUENCE</scope>
    <source>
        <tissue evidence="2">Leaves</tissue>
    </source>
</reference>
<feature type="region of interest" description="Disordered" evidence="1">
    <location>
        <begin position="47"/>
        <end position="67"/>
    </location>
</feature>
<feature type="compositionally biased region" description="Basic residues" evidence="1">
    <location>
        <begin position="246"/>
        <end position="259"/>
    </location>
</feature>
<feature type="compositionally biased region" description="Polar residues" evidence="1">
    <location>
        <begin position="47"/>
        <end position="56"/>
    </location>
</feature>
<evidence type="ECO:0000313" key="2">
    <source>
        <dbReference type="EMBL" id="KAF5766211.1"/>
    </source>
</evidence>
<feature type="compositionally biased region" description="Pro residues" evidence="1">
    <location>
        <begin position="307"/>
        <end position="317"/>
    </location>
</feature>
<keyword evidence="2" id="KW-0548">Nucleotidyltransferase</keyword>
<dbReference type="GO" id="GO:0003964">
    <property type="term" value="F:RNA-directed DNA polymerase activity"/>
    <property type="evidence" value="ECO:0007669"/>
    <property type="project" value="UniProtKB-KW"/>
</dbReference>
<keyword evidence="3" id="KW-1185">Reference proteome</keyword>